<name>A0A845G7R2_9BURK</name>
<gene>
    <name evidence="2" type="ORF">GTP91_20280</name>
</gene>
<feature type="transmembrane region" description="Helical" evidence="1">
    <location>
        <begin position="452"/>
        <end position="469"/>
    </location>
</feature>
<keyword evidence="1" id="KW-0472">Membrane</keyword>
<reference evidence="2 3" key="1">
    <citation type="submission" date="2020-01" db="EMBL/GenBank/DDBJ databases">
        <title>Novel species isolated from a subtropical stream in China.</title>
        <authorList>
            <person name="Lu H."/>
        </authorList>
    </citation>
    <scope>NUCLEOTIDE SEQUENCE [LARGE SCALE GENOMIC DNA]</scope>
    <source>
        <strain evidence="2 3">FT82W</strain>
    </source>
</reference>
<dbReference type="RefSeq" id="WP_161098420.1">
    <property type="nucleotide sequence ID" value="NZ_WWCW01000077.1"/>
</dbReference>
<evidence type="ECO:0000256" key="1">
    <source>
        <dbReference type="SAM" id="Phobius"/>
    </source>
</evidence>
<accession>A0A845G7R2</accession>
<evidence type="ECO:0000313" key="3">
    <source>
        <dbReference type="Proteomes" id="UP000470302"/>
    </source>
</evidence>
<evidence type="ECO:0000313" key="2">
    <source>
        <dbReference type="EMBL" id="MYM89502.1"/>
    </source>
</evidence>
<dbReference type="Pfam" id="PF11902">
    <property type="entry name" value="DUF3422"/>
    <property type="match status" value="1"/>
</dbReference>
<sequence>MSLAYRANADFAKLNHPMRVPLSAEIHSRPFLQLQAPEGLTHFALYVQQDQPSQKYHRSTQHQILEQLCLHYGVAAPAPQARYFFHDFDRFRLKWECHTEFATYTFVERNDPGPNPMGSSLAFGHEVSSSDDNGSARVRMPDLTPAFERMPLRHVPQEWLAGLHGKIIVAAHVLLCQGRPDDAGATDAIRELFQGKSLVGSSVGSGAEVWTDFLIQPDGFSRFVVRDLSLREFQAGRLVGRLLEIETYRMMALLGLPQAEASQPLLNGIENELADLTATLVQGDLPEGVATEAREEQALLHRITSLAARLEKLSVNNSYRFAAAQAYFSLVQSRIQELREVRIAGMPTLAEFMGRRLAPAMHTCTSVSQRQETLAKRIARSNDLLRTRVGIEQERQNRKILQSLDARAAQQLRLQQAVEGLSAVAISYYTLGLIGYAGKALKASNIPVNPDILTGLAAPLVFIGVWMGLRRLHKQLTEKPVRIAAG</sequence>
<dbReference type="AlphaFoldDB" id="A0A845G7R2"/>
<keyword evidence="1" id="KW-1133">Transmembrane helix</keyword>
<dbReference type="InterPro" id="IPR021830">
    <property type="entry name" value="DUF3422"/>
</dbReference>
<keyword evidence="1" id="KW-0812">Transmembrane</keyword>
<comment type="caution">
    <text evidence="2">The sequence shown here is derived from an EMBL/GenBank/DDBJ whole genome shotgun (WGS) entry which is preliminary data.</text>
</comment>
<protein>
    <submittedName>
        <fullName evidence="2">DUF3422 family protein</fullName>
    </submittedName>
</protein>
<dbReference type="EMBL" id="WWCW01000077">
    <property type="protein sequence ID" value="MYM89502.1"/>
    <property type="molecule type" value="Genomic_DNA"/>
</dbReference>
<dbReference type="Proteomes" id="UP000470302">
    <property type="component" value="Unassembled WGS sequence"/>
</dbReference>
<organism evidence="2 3">
    <name type="scientific">Duganella vulcania</name>
    <dbReference type="NCBI Taxonomy" id="2692166"/>
    <lineage>
        <taxon>Bacteria</taxon>
        <taxon>Pseudomonadati</taxon>
        <taxon>Pseudomonadota</taxon>
        <taxon>Betaproteobacteria</taxon>
        <taxon>Burkholderiales</taxon>
        <taxon>Oxalobacteraceae</taxon>
        <taxon>Telluria group</taxon>
        <taxon>Duganella</taxon>
    </lineage>
</organism>
<proteinExistence type="predicted"/>